<dbReference type="STRING" id="368603.AYY16_18790"/>
<dbReference type="PANTHER" id="PTHR34472:SF1">
    <property type="entry name" value="SULFUR CARRIER PROTEIN THIS"/>
    <property type="match status" value="1"/>
</dbReference>
<dbReference type="AlphaFoldDB" id="A0A1B8HCE9"/>
<proteinExistence type="predicted"/>
<evidence type="ECO:0000313" key="1">
    <source>
        <dbReference type="EMBL" id="OBU06746.1"/>
    </source>
</evidence>
<accession>A0A1B8HCE9</accession>
<dbReference type="Gene3D" id="3.10.20.30">
    <property type="match status" value="1"/>
</dbReference>
<protein>
    <submittedName>
        <fullName evidence="1">Sulfur carrier protein ThiS</fullName>
    </submittedName>
</protein>
<comment type="caution">
    <text evidence="1">The sequence shown here is derived from an EMBL/GenBank/DDBJ whole genome shotgun (WGS) entry which is preliminary data.</text>
</comment>
<dbReference type="EMBL" id="LZEX01000016">
    <property type="protein sequence ID" value="OBU06746.1"/>
    <property type="molecule type" value="Genomic_DNA"/>
</dbReference>
<evidence type="ECO:0000313" key="2">
    <source>
        <dbReference type="Proteomes" id="UP000092247"/>
    </source>
</evidence>
<name>A0A1B8HCE9_9GAMM</name>
<dbReference type="NCBIfam" id="TIGR01683">
    <property type="entry name" value="thiS"/>
    <property type="match status" value="1"/>
</dbReference>
<organism evidence="1 2">
    <name type="scientific">Morganella psychrotolerans</name>
    <dbReference type="NCBI Taxonomy" id="368603"/>
    <lineage>
        <taxon>Bacteria</taxon>
        <taxon>Pseudomonadati</taxon>
        <taxon>Pseudomonadota</taxon>
        <taxon>Gammaproteobacteria</taxon>
        <taxon>Enterobacterales</taxon>
        <taxon>Morganellaceae</taxon>
        <taxon>Morganella</taxon>
    </lineage>
</organism>
<dbReference type="RefSeq" id="WP_067423821.1">
    <property type="nucleotide sequence ID" value="NZ_LZEX01000016.1"/>
</dbReference>
<dbReference type="Proteomes" id="UP000092247">
    <property type="component" value="Unassembled WGS sequence"/>
</dbReference>
<dbReference type="InterPro" id="IPR003749">
    <property type="entry name" value="ThiS/MoaD-like"/>
</dbReference>
<dbReference type="InterPro" id="IPR010035">
    <property type="entry name" value="Thi_S"/>
</dbReference>
<dbReference type="CDD" id="cd00565">
    <property type="entry name" value="Ubl_ThiS"/>
    <property type="match status" value="1"/>
</dbReference>
<dbReference type="SUPFAM" id="SSF54285">
    <property type="entry name" value="MoaD/ThiS"/>
    <property type="match status" value="1"/>
</dbReference>
<gene>
    <name evidence="1" type="ORF">AYY17_20045</name>
</gene>
<reference evidence="1 2" key="1">
    <citation type="submission" date="2016-06" db="EMBL/GenBank/DDBJ databases">
        <authorList>
            <person name="Kjaerup R.B."/>
            <person name="Dalgaard T.S."/>
            <person name="Juul-Madsen H.R."/>
        </authorList>
    </citation>
    <scope>NUCLEOTIDE SEQUENCE [LARGE SCALE GENOMIC DNA]</scope>
    <source>
        <strain evidence="1 2">GCSL-Mp3</strain>
    </source>
</reference>
<sequence length="66" mass="7181">MRITVNDDVMIFTEPLTVSALLAHLERPVTGVAVAVNQSIVVRDEWSNFIINDGDQVLLFQAIAGG</sequence>
<dbReference type="PANTHER" id="PTHR34472">
    <property type="entry name" value="SULFUR CARRIER PROTEIN THIS"/>
    <property type="match status" value="1"/>
</dbReference>
<dbReference type="InterPro" id="IPR016155">
    <property type="entry name" value="Mopterin_synth/thiamin_S_b"/>
</dbReference>
<dbReference type="InterPro" id="IPR012675">
    <property type="entry name" value="Beta-grasp_dom_sf"/>
</dbReference>
<dbReference type="Pfam" id="PF02597">
    <property type="entry name" value="ThiS"/>
    <property type="match status" value="1"/>
</dbReference>